<proteinExistence type="predicted"/>
<dbReference type="InParanoid" id="B0CTK3"/>
<evidence type="ECO:0000313" key="1">
    <source>
        <dbReference type="EMBL" id="EDR14505.1"/>
    </source>
</evidence>
<keyword evidence="2" id="KW-1185">Reference proteome</keyword>
<accession>B0CTK3</accession>
<organism evidence="2">
    <name type="scientific">Laccaria bicolor (strain S238N-H82 / ATCC MYA-4686)</name>
    <name type="common">Bicoloured deceiver</name>
    <name type="synonym">Laccaria laccata var. bicolor</name>
    <dbReference type="NCBI Taxonomy" id="486041"/>
    <lineage>
        <taxon>Eukaryota</taxon>
        <taxon>Fungi</taxon>
        <taxon>Dikarya</taxon>
        <taxon>Basidiomycota</taxon>
        <taxon>Agaricomycotina</taxon>
        <taxon>Agaricomycetes</taxon>
        <taxon>Agaricomycetidae</taxon>
        <taxon>Agaricales</taxon>
        <taxon>Agaricineae</taxon>
        <taxon>Hydnangiaceae</taxon>
        <taxon>Laccaria</taxon>
    </lineage>
</organism>
<dbReference type="AlphaFoldDB" id="B0CTK3"/>
<name>B0CTK3_LACBS</name>
<protein>
    <submittedName>
        <fullName evidence="1">Predicted protein</fullName>
    </submittedName>
</protein>
<gene>
    <name evidence="1" type="ORF">LACBIDRAFT_321621</name>
</gene>
<dbReference type="GeneID" id="6071024"/>
<dbReference type="RefSeq" id="XP_001875064.1">
    <property type="nucleotide sequence ID" value="XM_001875029.1"/>
</dbReference>
<dbReference type="OrthoDB" id="3066419at2759"/>
<evidence type="ECO:0000313" key="2">
    <source>
        <dbReference type="Proteomes" id="UP000001194"/>
    </source>
</evidence>
<dbReference type="HOGENOM" id="CLU_655630_0_0_1"/>
<reference evidence="1 2" key="1">
    <citation type="journal article" date="2008" name="Nature">
        <title>The genome of Laccaria bicolor provides insights into mycorrhizal symbiosis.</title>
        <authorList>
            <person name="Martin F."/>
            <person name="Aerts A."/>
            <person name="Ahren D."/>
            <person name="Brun A."/>
            <person name="Danchin E.G.J."/>
            <person name="Duchaussoy F."/>
            <person name="Gibon J."/>
            <person name="Kohler A."/>
            <person name="Lindquist E."/>
            <person name="Pereda V."/>
            <person name="Salamov A."/>
            <person name="Shapiro H.J."/>
            <person name="Wuyts J."/>
            <person name="Blaudez D."/>
            <person name="Buee M."/>
            <person name="Brokstein P."/>
            <person name="Canbaeck B."/>
            <person name="Cohen D."/>
            <person name="Courty P.E."/>
            <person name="Coutinho P.M."/>
            <person name="Delaruelle C."/>
            <person name="Detter J.C."/>
            <person name="Deveau A."/>
            <person name="DiFazio S."/>
            <person name="Duplessis S."/>
            <person name="Fraissinet-Tachet L."/>
            <person name="Lucic E."/>
            <person name="Frey-Klett P."/>
            <person name="Fourrey C."/>
            <person name="Feussner I."/>
            <person name="Gay G."/>
            <person name="Grimwood J."/>
            <person name="Hoegger P.J."/>
            <person name="Jain P."/>
            <person name="Kilaru S."/>
            <person name="Labbe J."/>
            <person name="Lin Y.C."/>
            <person name="Legue V."/>
            <person name="Le Tacon F."/>
            <person name="Marmeisse R."/>
            <person name="Melayah D."/>
            <person name="Montanini B."/>
            <person name="Muratet M."/>
            <person name="Nehls U."/>
            <person name="Niculita-Hirzel H."/>
            <person name="Oudot-Le Secq M.P."/>
            <person name="Peter M."/>
            <person name="Quesneville H."/>
            <person name="Rajashekar B."/>
            <person name="Reich M."/>
            <person name="Rouhier N."/>
            <person name="Schmutz J."/>
            <person name="Yin T."/>
            <person name="Chalot M."/>
            <person name="Henrissat B."/>
            <person name="Kuees U."/>
            <person name="Lucas S."/>
            <person name="Van de Peer Y."/>
            <person name="Podila G.K."/>
            <person name="Polle A."/>
            <person name="Pukkila P.J."/>
            <person name="Richardson P.M."/>
            <person name="Rouze P."/>
            <person name="Sanders I.R."/>
            <person name="Stajich J.E."/>
            <person name="Tunlid A."/>
            <person name="Tuskan G."/>
            <person name="Grigoriev I.V."/>
        </authorList>
    </citation>
    <scope>NUCLEOTIDE SEQUENCE [LARGE SCALE GENOMIC DNA]</scope>
    <source>
        <strain evidence="2">S238N-H82 / ATCC MYA-4686</strain>
    </source>
</reference>
<sequence>MVGRLGYVPAADGNDTRRYLPRRNPSFAGYEQIPRLPPPPSYYLPPSIHNRYVSAQGRLWRISSPNSFQNPFCPGSRPTNLNLRVSYFEEQHRHYDGHMGPFDPTRNTQLWFPGKEWRALILTPAAVTPRDNPEYEPVTNCWKSDAAPAFDTGRIHPSYIDNLIHLNQQIRRFPLVVDWVMEAQQGLKDKRAFVDYVSRLQATPFWMPDANAMSRMADDRYLGVWLNGMDERQVRWYLKEGIPCFIKNKSPVKEPSTSHAAAWAWSGTQVQKDKTTTKEPSMIQTIDYGPPPLETVIIVKDRVPWIKPPPVKRAAPSQPGAPPLERKKWIKWVENYQPEGSFREVGAKFVPDHPAIDVVLALRGGKFLVFLGEISISGIRYDRKIKGSLLMFEICSIFGSNINGTSWISIDDCSSWSCI</sequence>
<dbReference type="Proteomes" id="UP000001194">
    <property type="component" value="Unassembled WGS sequence"/>
</dbReference>
<dbReference type="KEGG" id="lbc:LACBIDRAFT_321621"/>
<dbReference type="EMBL" id="DS547092">
    <property type="protein sequence ID" value="EDR14505.1"/>
    <property type="molecule type" value="Genomic_DNA"/>
</dbReference>